<dbReference type="AlphaFoldDB" id="A0A4T0V4A8"/>
<sequence>MCVIALAYKTPRLGPLVLVANRDELHARASAPLAWWDDAPDVLGGRDLEGGGSWLAISRHGRFAAVTNVREGLRQSGARSRGELVRRFVEGRDDAQAFARQLAAERADYAPFNLLFGDIGDLYHFHSVRGTLARLTPGVHTLSNATLDTPWPKCRLLAGQLSAAARPPAATVAFEWLSDRSVPPVAELPNTGVGLAREKLLAPVLIAGYDYGTRASTLLTVGAGGRVALSELARTPGGGRGQLREFRLNLEPIPRTSSV</sequence>
<comment type="caution">
    <text evidence="1">The sequence shown here is derived from an EMBL/GenBank/DDBJ whole genome shotgun (WGS) entry which is preliminary data.</text>
</comment>
<dbReference type="RefSeq" id="WP_136551431.1">
    <property type="nucleotide sequence ID" value="NZ_STGJ01000002.1"/>
</dbReference>
<dbReference type="Pfam" id="PF05742">
    <property type="entry name" value="TANGO2"/>
    <property type="match status" value="1"/>
</dbReference>
<dbReference type="OrthoDB" id="4380123at2"/>
<dbReference type="Proteomes" id="UP000308891">
    <property type="component" value="Unassembled WGS sequence"/>
</dbReference>
<dbReference type="PANTHER" id="PTHR17985">
    <property type="entry name" value="SER/THR-RICH PROTEIN T10 IN DGCR REGION"/>
    <property type="match status" value="1"/>
</dbReference>
<evidence type="ECO:0000313" key="2">
    <source>
        <dbReference type="Proteomes" id="UP000308891"/>
    </source>
</evidence>
<protein>
    <submittedName>
        <fullName evidence="1">NRDE family protein</fullName>
    </submittedName>
</protein>
<organism evidence="1 2">
    <name type="scientific">Crenobacter intestini</name>
    <dbReference type="NCBI Taxonomy" id="2563443"/>
    <lineage>
        <taxon>Bacteria</taxon>
        <taxon>Pseudomonadati</taxon>
        <taxon>Pseudomonadota</taxon>
        <taxon>Betaproteobacteria</taxon>
        <taxon>Neisseriales</taxon>
        <taxon>Neisseriaceae</taxon>
        <taxon>Crenobacter</taxon>
    </lineage>
</organism>
<dbReference type="EMBL" id="STGJ01000002">
    <property type="protein sequence ID" value="TIC86085.1"/>
    <property type="molecule type" value="Genomic_DNA"/>
</dbReference>
<keyword evidence="2" id="KW-1185">Reference proteome</keyword>
<dbReference type="InterPro" id="IPR008551">
    <property type="entry name" value="TANGO2"/>
</dbReference>
<gene>
    <name evidence="1" type="ORF">E5K04_02990</name>
</gene>
<accession>A0A4T0V4A8</accession>
<dbReference type="PANTHER" id="PTHR17985:SF8">
    <property type="entry name" value="TRANSPORT AND GOLGI ORGANIZATION PROTEIN 2 HOMOLOG"/>
    <property type="match status" value="1"/>
</dbReference>
<name>A0A4T0V4A8_9NEIS</name>
<proteinExistence type="predicted"/>
<reference evidence="1 2" key="1">
    <citation type="submission" date="2019-04" db="EMBL/GenBank/DDBJ databases">
        <title>Crenobacter sp. nov.</title>
        <authorList>
            <person name="Shi S."/>
        </authorList>
    </citation>
    <scope>NUCLEOTIDE SEQUENCE [LARGE SCALE GENOMIC DNA]</scope>
    <source>
        <strain evidence="1 2">GY 70310</strain>
    </source>
</reference>
<evidence type="ECO:0000313" key="1">
    <source>
        <dbReference type="EMBL" id="TIC86085.1"/>
    </source>
</evidence>